<accession>A0A450UAP7</accession>
<dbReference type="AlphaFoldDB" id="A0A450UAP7"/>
<name>A0A450UAP7_9GAMM</name>
<sequence length="166" mass="19025">MTGYASSWAASMHQGVMVLRRARVTDAQATWKWPLPRHSGDMAIPLFWSCQSAVCSRPHRSFHGSIFPWRAERLSLSMISSPRTRRPTRRLHRGHHQGSICMRMRHGLQGLPAKRPRCFIFYREEKSESWILISCAHPAKKHSCSIAPAFSMFLNERQNSPNAGQT</sequence>
<organism evidence="1">
    <name type="scientific">Candidatus Kentrum sp. LFY</name>
    <dbReference type="NCBI Taxonomy" id="2126342"/>
    <lineage>
        <taxon>Bacteria</taxon>
        <taxon>Pseudomonadati</taxon>
        <taxon>Pseudomonadota</taxon>
        <taxon>Gammaproteobacteria</taxon>
        <taxon>Candidatus Kentrum</taxon>
    </lineage>
</organism>
<reference evidence="1" key="1">
    <citation type="submission" date="2019-02" db="EMBL/GenBank/DDBJ databases">
        <authorList>
            <person name="Gruber-Vodicka R. H."/>
            <person name="Seah K. B. B."/>
        </authorList>
    </citation>
    <scope>NUCLEOTIDE SEQUENCE</scope>
    <source>
        <strain evidence="1">BECK_M6</strain>
    </source>
</reference>
<protein>
    <submittedName>
        <fullName evidence="1">Uncharacterized protein</fullName>
    </submittedName>
</protein>
<evidence type="ECO:0000313" key="1">
    <source>
        <dbReference type="EMBL" id="VFJ89122.1"/>
    </source>
</evidence>
<proteinExistence type="predicted"/>
<gene>
    <name evidence="1" type="ORF">BECKLFY1418A_GA0070994_100643</name>
</gene>
<dbReference type="EMBL" id="CAADFH010000006">
    <property type="protein sequence ID" value="VFJ89122.1"/>
    <property type="molecule type" value="Genomic_DNA"/>
</dbReference>